<protein>
    <submittedName>
        <fullName evidence="4">Acyltransferase</fullName>
    </submittedName>
</protein>
<dbReference type="InterPro" id="IPR011004">
    <property type="entry name" value="Trimer_LpxA-like_sf"/>
</dbReference>
<organism evidence="4 5">
    <name type="scientific">Nocardioides mangrovicus</name>
    <dbReference type="NCBI Taxonomy" id="2478913"/>
    <lineage>
        <taxon>Bacteria</taxon>
        <taxon>Bacillati</taxon>
        <taxon>Actinomycetota</taxon>
        <taxon>Actinomycetes</taxon>
        <taxon>Propionibacteriales</taxon>
        <taxon>Nocardioidaceae</taxon>
        <taxon>Nocardioides</taxon>
    </lineage>
</organism>
<dbReference type="CDD" id="cd04647">
    <property type="entry name" value="LbH_MAT_like"/>
    <property type="match status" value="1"/>
</dbReference>
<keyword evidence="5" id="KW-1185">Reference proteome</keyword>
<dbReference type="Proteomes" id="UP000281708">
    <property type="component" value="Unassembled WGS sequence"/>
</dbReference>
<dbReference type="GO" id="GO:0005829">
    <property type="term" value="C:cytosol"/>
    <property type="evidence" value="ECO:0007669"/>
    <property type="project" value="TreeGrafter"/>
</dbReference>
<dbReference type="InterPro" id="IPR051159">
    <property type="entry name" value="Hexapeptide_acetyltransf"/>
</dbReference>
<name>A0A3L8P4Z4_9ACTN</name>
<keyword evidence="4" id="KW-0012">Acyltransferase</keyword>
<keyword evidence="2 4" id="KW-0808">Transferase</keyword>
<accession>A0A3L8P4Z4</accession>
<dbReference type="EMBL" id="RDBE01000007">
    <property type="protein sequence ID" value="RLV49458.1"/>
    <property type="molecule type" value="Genomic_DNA"/>
</dbReference>
<dbReference type="PANTHER" id="PTHR23416">
    <property type="entry name" value="SIALIC ACID SYNTHASE-RELATED"/>
    <property type="match status" value="1"/>
</dbReference>
<dbReference type="OrthoDB" id="2643438at2"/>
<evidence type="ECO:0000256" key="2">
    <source>
        <dbReference type="ARBA" id="ARBA00022679"/>
    </source>
</evidence>
<dbReference type="Pfam" id="PF00132">
    <property type="entry name" value="Hexapep"/>
    <property type="match status" value="1"/>
</dbReference>
<dbReference type="InterPro" id="IPR001451">
    <property type="entry name" value="Hexapep"/>
</dbReference>
<evidence type="ECO:0000313" key="5">
    <source>
        <dbReference type="Proteomes" id="UP000281708"/>
    </source>
</evidence>
<keyword evidence="3" id="KW-0677">Repeat</keyword>
<dbReference type="Gene3D" id="2.160.10.10">
    <property type="entry name" value="Hexapeptide repeat proteins"/>
    <property type="match status" value="1"/>
</dbReference>
<evidence type="ECO:0000313" key="4">
    <source>
        <dbReference type="EMBL" id="RLV49458.1"/>
    </source>
</evidence>
<sequence length="131" mass="13804">MIGPRARIRANCVLYGPCKLEDDVFINDGVWIDQQTTIGASCAIGPFARFITHTHETGGGLHRAGDVSVRPIHVGPGAWIGAEASVLPGVSIGAGAVVAAGSLVTRDVPPHTMVMGRPARVVSRLDREDER</sequence>
<comment type="caution">
    <text evidence="4">The sequence shown here is derived from an EMBL/GenBank/DDBJ whole genome shotgun (WGS) entry which is preliminary data.</text>
</comment>
<dbReference type="AlphaFoldDB" id="A0A3L8P4Z4"/>
<gene>
    <name evidence="4" type="ORF">D9V37_12090</name>
</gene>
<evidence type="ECO:0000256" key="1">
    <source>
        <dbReference type="ARBA" id="ARBA00007274"/>
    </source>
</evidence>
<dbReference type="InterPro" id="IPR018357">
    <property type="entry name" value="Hexapep_transf_CS"/>
</dbReference>
<proteinExistence type="inferred from homology"/>
<dbReference type="PANTHER" id="PTHR23416:SF23">
    <property type="entry name" value="ACETYLTRANSFERASE C18B11.09C-RELATED"/>
    <property type="match status" value="1"/>
</dbReference>
<dbReference type="SUPFAM" id="SSF51161">
    <property type="entry name" value="Trimeric LpxA-like enzymes"/>
    <property type="match status" value="1"/>
</dbReference>
<comment type="similarity">
    <text evidence="1">Belongs to the transferase hexapeptide repeat family.</text>
</comment>
<dbReference type="PROSITE" id="PS00101">
    <property type="entry name" value="HEXAPEP_TRANSFERASES"/>
    <property type="match status" value="1"/>
</dbReference>
<evidence type="ECO:0000256" key="3">
    <source>
        <dbReference type="ARBA" id="ARBA00022737"/>
    </source>
</evidence>
<dbReference type="GO" id="GO:0008374">
    <property type="term" value="F:O-acyltransferase activity"/>
    <property type="evidence" value="ECO:0007669"/>
    <property type="project" value="TreeGrafter"/>
</dbReference>
<reference evidence="4 5" key="1">
    <citation type="submission" date="2018-10" db="EMBL/GenBank/DDBJ databases">
        <title>Marmoricola sp. 4Q3S-7 whole genome shotgun sequence.</title>
        <authorList>
            <person name="Li F."/>
        </authorList>
    </citation>
    <scope>NUCLEOTIDE SEQUENCE [LARGE SCALE GENOMIC DNA]</scope>
    <source>
        <strain evidence="4 5">4Q3S-7</strain>
    </source>
</reference>